<evidence type="ECO:0000313" key="3">
    <source>
        <dbReference type="Proteomes" id="UP000351155"/>
    </source>
</evidence>
<gene>
    <name evidence="2" type="ORF">NCTC12126_03153</name>
</gene>
<dbReference type="AlphaFoldDB" id="A0A484Y8J5"/>
<evidence type="ECO:0000313" key="2">
    <source>
        <dbReference type="EMBL" id="VFS31997.1"/>
    </source>
</evidence>
<feature type="chain" id="PRO_5019780569" evidence="1">
    <location>
        <begin position="26"/>
        <end position="144"/>
    </location>
</feature>
<accession>A0A484Y8J5</accession>
<feature type="signal peptide" evidence="1">
    <location>
        <begin position="1"/>
        <end position="25"/>
    </location>
</feature>
<organism evidence="2 3">
    <name type="scientific">Enterobacter cancerogenus</name>
    <dbReference type="NCBI Taxonomy" id="69218"/>
    <lineage>
        <taxon>Bacteria</taxon>
        <taxon>Pseudomonadati</taxon>
        <taxon>Pseudomonadota</taxon>
        <taxon>Gammaproteobacteria</taxon>
        <taxon>Enterobacterales</taxon>
        <taxon>Enterobacteriaceae</taxon>
        <taxon>Enterobacter</taxon>
        <taxon>Enterobacter cloacae complex</taxon>
    </lineage>
</organism>
<protein>
    <submittedName>
        <fullName evidence="2">Outer membrane autotransporter</fullName>
    </submittedName>
</protein>
<reference evidence="2 3" key="1">
    <citation type="submission" date="2019-03" db="EMBL/GenBank/DDBJ databases">
        <authorList>
            <consortium name="Pathogen Informatics"/>
        </authorList>
    </citation>
    <scope>NUCLEOTIDE SEQUENCE [LARGE SCALE GENOMIC DNA]</scope>
    <source>
        <strain evidence="2 3">NCTC12126</strain>
    </source>
</reference>
<dbReference type="Proteomes" id="UP000351155">
    <property type="component" value="Unassembled WGS sequence"/>
</dbReference>
<sequence>MRNSMKRTLISQCILLALTSFGVSAKITPVSPDVQATPCQSGNNSQTCGLTKYTDGNYYQDPGATNAVMADATATNIYMDGHRKSGDTQSLTVSGTNMSGHYIQGSNGGTVNITLNNGATADMIEGWQGRGHHKIPPLTSTIRR</sequence>
<proteinExistence type="predicted"/>
<evidence type="ECO:0000256" key="1">
    <source>
        <dbReference type="SAM" id="SignalP"/>
    </source>
</evidence>
<keyword evidence="1" id="KW-0732">Signal</keyword>
<dbReference type="EMBL" id="CAADIW010000025">
    <property type="protein sequence ID" value="VFS31997.1"/>
    <property type="molecule type" value="Genomic_DNA"/>
</dbReference>
<name>A0A484Y8J5_9ENTR</name>